<feature type="compositionally biased region" description="Acidic residues" evidence="1">
    <location>
        <begin position="42"/>
        <end position="54"/>
    </location>
</feature>
<feature type="compositionally biased region" description="Pro residues" evidence="1">
    <location>
        <begin position="143"/>
        <end position="154"/>
    </location>
</feature>
<protein>
    <submittedName>
        <fullName evidence="2">DNA-directed RNA polymerase III subunit RPC5</fullName>
    </submittedName>
</protein>
<keyword evidence="2" id="KW-0804">Transcription</keyword>
<name>A0ABP0E929_9ASCO</name>
<dbReference type="EMBL" id="OZ004255">
    <property type="protein sequence ID" value="CAK7900268.1"/>
    <property type="molecule type" value="Genomic_DNA"/>
</dbReference>
<reference evidence="2 3" key="1">
    <citation type="submission" date="2024-01" db="EMBL/GenBank/DDBJ databases">
        <authorList>
            <consortium name="Genoscope - CEA"/>
            <person name="William W."/>
        </authorList>
    </citation>
    <scope>NUCLEOTIDE SEQUENCE [LARGE SCALE GENOMIC DNA]</scope>
    <source>
        <strain evidence="2 3">29B2s-10</strain>
    </source>
</reference>
<proteinExistence type="predicted"/>
<gene>
    <name evidence="2" type="primary">RPC37</name>
    <name evidence="2" type="ORF">CAAN4_C06546</name>
</gene>
<organism evidence="2 3">
    <name type="scientific">[Candida] anglica</name>
    <dbReference type="NCBI Taxonomy" id="148631"/>
    <lineage>
        <taxon>Eukaryota</taxon>
        <taxon>Fungi</taxon>
        <taxon>Dikarya</taxon>
        <taxon>Ascomycota</taxon>
        <taxon>Saccharomycotina</taxon>
        <taxon>Pichiomycetes</taxon>
        <taxon>Debaryomycetaceae</taxon>
        <taxon>Kurtzmaniella</taxon>
    </lineage>
</organism>
<evidence type="ECO:0000256" key="1">
    <source>
        <dbReference type="SAM" id="MobiDB-lite"/>
    </source>
</evidence>
<feature type="region of interest" description="Disordered" evidence="1">
    <location>
        <begin position="135"/>
        <end position="161"/>
    </location>
</feature>
<evidence type="ECO:0000313" key="3">
    <source>
        <dbReference type="Proteomes" id="UP001497600"/>
    </source>
</evidence>
<dbReference type="InterPro" id="IPR006886">
    <property type="entry name" value="RNA_pol_III_Rpc5"/>
</dbReference>
<sequence length="304" mass="33746">MAGLFVNEDDDMHVDGGAESQESFHEAYEEQPMEGISNTNETSDEEENEDEDDPIIQSIPLVLNKLSDLSKHSLHILQYPGRPSRLPYPSVKASIKPNSAYIELKVPLDTSKFYDESKSEDWGTTVREHGLQGVLNRTGEDNQPPPLIPGGPEPPKTEPSNGGTYIAKLHEGKLIITPVDRTVQLRPTFKYLDDLELAKQAQRRTEFAETNGTTNSGQKVQVLQTSMAKPSPQGNTGDTVGSHALGESLRCIKKFEDEDWTSLEFRDADDEEAVALKEALFKAPSDILTTKVTMEEYITKLTDV</sequence>
<evidence type="ECO:0000313" key="2">
    <source>
        <dbReference type="EMBL" id="CAK7900268.1"/>
    </source>
</evidence>
<dbReference type="GO" id="GO:0000428">
    <property type="term" value="C:DNA-directed RNA polymerase complex"/>
    <property type="evidence" value="ECO:0007669"/>
    <property type="project" value="UniProtKB-KW"/>
</dbReference>
<keyword evidence="2" id="KW-0240">DNA-directed RNA polymerase</keyword>
<dbReference type="PANTHER" id="PTHR12069">
    <property type="entry name" value="DNA-DIRECTED RNA POLYMERASES III 80 KDA POLYPEPTIDE RNA POLYMERASE III SUBUNIT 5"/>
    <property type="match status" value="1"/>
</dbReference>
<accession>A0ABP0E929</accession>
<dbReference type="Pfam" id="PF04801">
    <property type="entry name" value="RPC5"/>
    <property type="match status" value="1"/>
</dbReference>
<keyword evidence="3" id="KW-1185">Reference proteome</keyword>
<feature type="region of interest" description="Disordered" evidence="1">
    <location>
        <begin position="1"/>
        <end position="56"/>
    </location>
</feature>
<dbReference type="Proteomes" id="UP001497600">
    <property type="component" value="Chromosome C"/>
</dbReference>
<dbReference type="PANTHER" id="PTHR12069:SF0">
    <property type="entry name" value="DNA-DIRECTED RNA POLYMERASE III SUBUNIT RPC5"/>
    <property type="match status" value="1"/>
</dbReference>